<dbReference type="InterPro" id="IPR029058">
    <property type="entry name" value="AB_hydrolase_fold"/>
</dbReference>
<dbReference type="InterPro" id="IPR002469">
    <property type="entry name" value="Peptidase_S9B_N"/>
</dbReference>
<dbReference type="Proteomes" id="UP000541857">
    <property type="component" value="Unassembled WGS sequence"/>
</dbReference>
<proteinExistence type="predicted"/>
<evidence type="ECO:0000259" key="1">
    <source>
        <dbReference type="Pfam" id="PF00326"/>
    </source>
</evidence>
<dbReference type="Pfam" id="PF00930">
    <property type="entry name" value="DPPIV_N"/>
    <property type="match status" value="1"/>
</dbReference>
<feature type="domain" description="Peptidase S9 prolyl oligopeptidase catalytic" evidence="1">
    <location>
        <begin position="538"/>
        <end position="732"/>
    </location>
</feature>
<evidence type="ECO:0000313" key="4">
    <source>
        <dbReference type="Proteomes" id="UP000541857"/>
    </source>
</evidence>
<name>A0A7W2R3T3_9FLAO</name>
<dbReference type="AlphaFoldDB" id="A0A7W2R3T3"/>
<dbReference type="SUPFAM" id="SSF53474">
    <property type="entry name" value="alpha/beta-Hydrolases"/>
    <property type="match status" value="1"/>
</dbReference>
<gene>
    <name evidence="3" type="ORF">H3Z82_10600</name>
</gene>
<dbReference type="SUPFAM" id="SSF82171">
    <property type="entry name" value="DPP6 N-terminal domain-like"/>
    <property type="match status" value="1"/>
</dbReference>
<dbReference type="InterPro" id="IPR001375">
    <property type="entry name" value="Peptidase_S9_cat"/>
</dbReference>
<organism evidence="3 4">
    <name type="scientific">Gelidibacter maritimus</name>
    <dbReference type="NCBI Taxonomy" id="2761487"/>
    <lineage>
        <taxon>Bacteria</taxon>
        <taxon>Pseudomonadati</taxon>
        <taxon>Bacteroidota</taxon>
        <taxon>Flavobacteriia</taxon>
        <taxon>Flavobacteriales</taxon>
        <taxon>Flavobacteriaceae</taxon>
        <taxon>Gelidibacter</taxon>
    </lineage>
</organism>
<dbReference type="Gene3D" id="2.140.10.30">
    <property type="entry name" value="Dipeptidylpeptidase IV, N-terminal domain"/>
    <property type="match status" value="1"/>
</dbReference>
<dbReference type="InterPro" id="IPR050278">
    <property type="entry name" value="Serine_Prot_S9B/DPPIV"/>
</dbReference>
<accession>A0A7W2R3T3</accession>
<dbReference type="Gene3D" id="3.40.50.1820">
    <property type="entry name" value="alpha/beta hydrolase"/>
    <property type="match status" value="1"/>
</dbReference>
<dbReference type="EMBL" id="JACGLT010000007">
    <property type="protein sequence ID" value="MBA6153176.1"/>
    <property type="molecule type" value="Genomic_DNA"/>
</dbReference>
<keyword evidence="4" id="KW-1185">Reference proteome</keyword>
<dbReference type="GO" id="GO:0008236">
    <property type="term" value="F:serine-type peptidase activity"/>
    <property type="evidence" value="ECO:0007669"/>
    <property type="project" value="InterPro"/>
</dbReference>
<reference evidence="3 4" key="1">
    <citation type="submission" date="2020-07" db="EMBL/GenBank/DDBJ databases">
        <title>Bacterium isolated from marine sediment.</title>
        <authorList>
            <person name="Shang D."/>
        </authorList>
    </citation>
    <scope>NUCLEOTIDE SEQUENCE [LARGE SCALE GENOMIC DNA]</scope>
    <source>
        <strain evidence="3 4">F6074</strain>
    </source>
</reference>
<comment type="caution">
    <text evidence="3">The sequence shown here is derived from an EMBL/GenBank/DDBJ whole genome shotgun (WGS) entry which is preliminary data.</text>
</comment>
<dbReference type="PANTHER" id="PTHR11731">
    <property type="entry name" value="PROTEASE FAMILY S9B,C DIPEPTIDYL-PEPTIDASE IV-RELATED"/>
    <property type="match status" value="1"/>
</dbReference>
<evidence type="ECO:0000259" key="2">
    <source>
        <dbReference type="Pfam" id="PF00930"/>
    </source>
</evidence>
<feature type="domain" description="Dipeptidylpeptidase IV N-terminal" evidence="2">
    <location>
        <begin position="104"/>
        <end position="450"/>
    </location>
</feature>
<evidence type="ECO:0000313" key="3">
    <source>
        <dbReference type="EMBL" id="MBA6153176.1"/>
    </source>
</evidence>
<dbReference type="Pfam" id="PF00326">
    <property type="entry name" value="Peptidase_S9"/>
    <property type="match status" value="1"/>
</dbReference>
<sequence>MLFLTTQIQAQKLTQEDYQRAESFRSENLNNQIVYNLYTQVYWFEDESGLWFIDHDKNGKTYKALYFKDYKVQPLFDQNRLAQKLSLIEEKDLESGKLSLSNIERTKDGHLRFNFESKSYTLNLKTYELQLAEKEDKDERDPFESKSPDGNWIAFSKDYNLYIKSTDTGQEYQLSHNGEKEYEYATYYGWYDIMEGENAERPKHFRVNWSKDSKYIAANVVDFRNAEKMYLLDHSIDSLYKSKLLSYYRGSPGDTTMVLVKPVFFNVESKTEVKTDLPTGTHINSVAVQWMERSGQFLASYAERGFQKEFLKLIDLKNNTEKTLIAETSTTNIDNFWFKKLEGKQKVIFLSERSGWRQLYLVDIETTETIPLTQGTYYINSVVHVSEDKEEIFFLASGKNPKMNPYHQQLYKVDFKGNTTLLTAENAHHVVSFSKDGRYFVDNYSTVNRPTKTVLRLAKSGKVTAELTSADVSEVVAKDWQAPEPFQLTAKDGKTTIYGAIWKPTNFDPNKFYPIVDHTYTGPHTQMFPKSFDRAFMNQSLAELGFIVMMVDGLGTSGRSKEFHNHSYKNMGNNLEDHVLAITHLGEKYPWIDTDRVGIFGHSAGGFDTGRAMLAFPDVYKVGVASSADHDFRMEKAWWPEMYQGWPVDSTYHEVSNITNAKNLKGKLLLVHGGIDENVNPSATFKLAEALVNADKDFDLLIFPSQRHGYQGKASKYFTKKRWNYFVEHLKGEVPIWDFKWE</sequence>
<protein>
    <submittedName>
        <fullName evidence="3">DPP IV N-terminal domain-containing protein</fullName>
    </submittedName>
</protein>
<dbReference type="GO" id="GO:0006508">
    <property type="term" value="P:proteolysis"/>
    <property type="evidence" value="ECO:0007669"/>
    <property type="project" value="InterPro"/>
</dbReference>